<reference evidence="2 3" key="1">
    <citation type="journal article" date="2020" name="BMC Genomics">
        <title>Intraspecific diversification of the crop wild relative Brassica cretica Lam. using demographic model selection.</title>
        <authorList>
            <person name="Kioukis A."/>
            <person name="Michalopoulou V.A."/>
            <person name="Briers L."/>
            <person name="Pirintsos S."/>
            <person name="Studholme D.J."/>
            <person name="Pavlidis P."/>
            <person name="Sarris P.F."/>
        </authorList>
    </citation>
    <scope>NUCLEOTIDE SEQUENCE [LARGE SCALE GENOMIC DNA]</scope>
    <source>
        <strain evidence="3">cv. PFS-1207/04</strain>
    </source>
</reference>
<feature type="region of interest" description="Disordered" evidence="1">
    <location>
        <begin position="1"/>
        <end position="53"/>
    </location>
</feature>
<evidence type="ECO:0000313" key="3">
    <source>
        <dbReference type="Proteomes" id="UP000266723"/>
    </source>
</evidence>
<proteinExistence type="predicted"/>
<evidence type="ECO:0000256" key="1">
    <source>
        <dbReference type="SAM" id="MobiDB-lite"/>
    </source>
</evidence>
<organism evidence="2 3">
    <name type="scientific">Brassica cretica</name>
    <name type="common">Mustard</name>
    <dbReference type="NCBI Taxonomy" id="69181"/>
    <lineage>
        <taxon>Eukaryota</taxon>
        <taxon>Viridiplantae</taxon>
        <taxon>Streptophyta</taxon>
        <taxon>Embryophyta</taxon>
        <taxon>Tracheophyta</taxon>
        <taxon>Spermatophyta</taxon>
        <taxon>Magnoliopsida</taxon>
        <taxon>eudicotyledons</taxon>
        <taxon>Gunneridae</taxon>
        <taxon>Pentapetalae</taxon>
        <taxon>rosids</taxon>
        <taxon>malvids</taxon>
        <taxon>Brassicales</taxon>
        <taxon>Brassicaceae</taxon>
        <taxon>Brassiceae</taxon>
        <taxon>Brassica</taxon>
    </lineage>
</organism>
<sequence length="53" mass="6124">MKLSLLSINPMASSRQDPDPRVPDKGTFQVPARRNPEFGPWNRAPLQEMENFR</sequence>
<dbReference type="EMBL" id="QGKV02000649">
    <property type="protein sequence ID" value="KAF3576219.1"/>
    <property type="molecule type" value="Genomic_DNA"/>
</dbReference>
<gene>
    <name evidence="2" type="ORF">DY000_02031448</name>
</gene>
<name>A0ABQ7DF10_BRACR</name>
<protein>
    <submittedName>
        <fullName evidence="2">Uncharacterized protein</fullName>
    </submittedName>
</protein>
<accession>A0ABQ7DF10</accession>
<feature type="compositionally biased region" description="Polar residues" evidence="1">
    <location>
        <begin position="1"/>
        <end position="15"/>
    </location>
</feature>
<dbReference type="Proteomes" id="UP000266723">
    <property type="component" value="Unassembled WGS sequence"/>
</dbReference>
<evidence type="ECO:0000313" key="2">
    <source>
        <dbReference type="EMBL" id="KAF3576219.1"/>
    </source>
</evidence>
<keyword evidence="3" id="KW-1185">Reference proteome</keyword>
<comment type="caution">
    <text evidence="2">The sequence shown here is derived from an EMBL/GenBank/DDBJ whole genome shotgun (WGS) entry which is preliminary data.</text>
</comment>